<dbReference type="InterPro" id="IPR001126">
    <property type="entry name" value="UmuC"/>
</dbReference>
<evidence type="ECO:0000313" key="18">
    <source>
        <dbReference type="Proteomes" id="UP000012046"/>
    </source>
</evidence>
<dbReference type="InterPro" id="IPR022880">
    <property type="entry name" value="DNApol_IV"/>
</dbReference>
<proteinExistence type="inferred from homology"/>
<keyword evidence="7 15" id="KW-0235">DNA replication</keyword>
<dbReference type="Gene3D" id="3.30.1490.100">
    <property type="entry name" value="DNA polymerase, Y-family, little finger domain"/>
    <property type="match status" value="1"/>
</dbReference>
<organism evidence="17 18">
    <name type="scientific">Alishewanella jeotgali KCTC 22429</name>
    <dbReference type="NCBI Taxonomy" id="1129374"/>
    <lineage>
        <taxon>Bacteria</taxon>
        <taxon>Pseudomonadati</taxon>
        <taxon>Pseudomonadota</taxon>
        <taxon>Gammaproteobacteria</taxon>
        <taxon>Alteromonadales</taxon>
        <taxon>Alteromonadaceae</taxon>
        <taxon>Alishewanella</taxon>
    </lineage>
</organism>
<keyword evidence="8 15" id="KW-0479">Metal-binding</keyword>
<feature type="binding site" evidence="15">
    <location>
        <position position="11"/>
    </location>
    <ligand>
        <name>Mg(2+)</name>
        <dbReference type="ChEBI" id="CHEBI:18420"/>
    </ligand>
</feature>
<dbReference type="HAMAP" id="MF_01113">
    <property type="entry name" value="DNApol_IV"/>
    <property type="match status" value="1"/>
</dbReference>
<protein>
    <recommendedName>
        <fullName evidence="15">DNA polymerase IV</fullName>
        <shortName evidence="15">Pol IV</shortName>
        <ecNumber evidence="15">2.7.7.7</ecNumber>
    </recommendedName>
</protein>
<keyword evidence="3 15" id="KW-0515">Mutator protein</keyword>
<keyword evidence="12 15" id="KW-0238">DNA-binding</keyword>
<evidence type="ECO:0000256" key="2">
    <source>
        <dbReference type="ARBA" id="ARBA00010945"/>
    </source>
</evidence>
<feature type="site" description="Substrate discrimination" evidence="15">
    <location>
        <position position="16"/>
    </location>
</feature>
<sequence>MTSTRKIIHLDMDCFFAAVEMRDNPRLRDIPLAIGSDGKRGVVATCNYPARAFGVRSAMSSHEALKRCPQLTFVRGNMDKYQAVSKQIRQIFLRYTPLVEPLSLDEAYLDVSASPHFAGSATLIAEDIRRSVFAETGLTVSAGVAPNKFLAKIASDENKPDGLFVLTPARVADFVAALPLRKIPGVGPKAAEKLARLGLQFCRDIVPPGGEVPLPLLSALLKEFGSQTASLLERCQGIDLREVQPSRERKSVAVERTLASDLHQLTDAQQMLQQLLPDLQRRLEQSGKAHLLAKIGVKLKFSDFRLTTVETQSQHLDPVLLNELLTQAWQRRADQGIRLLGLQLGFKTQCEEQLSLPFEVALTHPNEFNNSAVCLPG</sequence>
<dbReference type="InterPro" id="IPR017961">
    <property type="entry name" value="DNA_pol_Y-fam_little_finger"/>
</dbReference>
<accession>H3ZHQ1</accession>
<dbReference type="EMBL" id="AHTH01000048">
    <property type="protein sequence ID" value="EHR39907.1"/>
    <property type="molecule type" value="Genomic_DNA"/>
</dbReference>
<dbReference type="GO" id="GO:0009432">
    <property type="term" value="P:SOS response"/>
    <property type="evidence" value="ECO:0007669"/>
    <property type="project" value="TreeGrafter"/>
</dbReference>
<dbReference type="GO" id="GO:0005829">
    <property type="term" value="C:cytosol"/>
    <property type="evidence" value="ECO:0007669"/>
    <property type="project" value="TreeGrafter"/>
</dbReference>
<dbReference type="RefSeq" id="WP_008951475.1">
    <property type="nucleotide sequence ID" value="NZ_AHTH01000048.1"/>
</dbReference>
<dbReference type="GO" id="GO:0042276">
    <property type="term" value="P:error-prone translesion synthesis"/>
    <property type="evidence" value="ECO:0007669"/>
    <property type="project" value="TreeGrafter"/>
</dbReference>
<dbReference type="Gene3D" id="1.10.150.20">
    <property type="entry name" value="5' to 3' exonuclease, C-terminal subdomain"/>
    <property type="match status" value="1"/>
</dbReference>
<evidence type="ECO:0000256" key="15">
    <source>
        <dbReference type="HAMAP-Rule" id="MF_01113"/>
    </source>
</evidence>
<dbReference type="GO" id="GO:0006261">
    <property type="term" value="P:DNA-templated DNA replication"/>
    <property type="evidence" value="ECO:0007669"/>
    <property type="project" value="UniProtKB-UniRule"/>
</dbReference>
<evidence type="ECO:0000256" key="9">
    <source>
        <dbReference type="ARBA" id="ARBA00022763"/>
    </source>
</evidence>
<evidence type="ECO:0000259" key="16">
    <source>
        <dbReference type="PROSITE" id="PS50173"/>
    </source>
</evidence>
<dbReference type="GO" id="GO:0006281">
    <property type="term" value="P:DNA repair"/>
    <property type="evidence" value="ECO:0007669"/>
    <property type="project" value="UniProtKB-UniRule"/>
</dbReference>
<dbReference type="GO" id="GO:0003684">
    <property type="term" value="F:damaged DNA binding"/>
    <property type="evidence" value="ECO:0007669"/>
    <property type="project" value="InterPro"/>
</dbReference>
<gene>
    <name evidence="15" type="primary">dinB</name>
    <name evidence="17" type="ORF">AJE_14545</name>
</gene>
<evidence type="ECO:0000256" key="5">
    <source>
        <dbReference type="ARBA" id="ARBA00022679"/>
    </source>
</evidence>
<dbReference type="InterPro" id="IPR043128">
    <property type="entry name" value="Rev_trsase/Diguanyl_cyclase"/>
</dbReference>
<comment type="cofactor">
    <cofactor evidence="15">
        <name>Mg(2+)</name>
        <dbReference type="ChEBI" id="CHEBI:18420"/>
    </cofactor>
    <text evidence="15">Binds 2 magnesium ions per subunit.</text>
</comment>
<evidence type="ECO:0000256" key="4">
    <source>
        <dbReference type="ARBA" id="ARBA00022490"/>
    </source>
</evidence>
<dbReference type="GO" id="GO:0000287">
    <property type="term" value="F:magnesium ion binding"/>
    <property type="evidence" value="ECO:0007669"/>
    <property type="project" value="UniProtKB-UniRule"/>
</dbReference>
<dbReference type="Pfam" id="PF11799">
    <property type="entry name" value="IMS_C"/>
    <property type="match status" value="1"/>
</dbReference>
<evidence type="ECO:0000313" key="17">
    <source>
        <dbReference type="EMBL" id="EHR39907.1"/>
    </source>
</evidence>
<dbReference type="SUPFAM" id="SSF100879">
    <property type="entry name" value="Lesion bypass DNA polymerase (Y-family), little finger domain"/>
    <property type="match status" value="1"/>
</dbReference>
<keyword evidence="5 15" id="KW-0808">Transferase</keyword>
<dbReference type="AlphaFoldDB" id="H3ZHQ1"/>
<dbReference type="Gene3D" id="3.30.70.270">
    <property type="match status" value="1"/>
</dbReference>
<dbReference type="PATRIC" id="fig|1129374.4.peg.2879"/>
<comment type="catalytic activity">
    <reaction evidence="14 15">
        <text>DNA(n) + a 2'-deoxyribonucleoside 5'-triphosphate = DNA(n+1) + diphosphate</text>
        <dbReference type="Rhea" id="RHEA:22508"/>
        <dbReference type="Rhea" id="RHEA-COMP:17339"/>
        <dbReference type="Rhea" id="RHEA-COMP:17340"/>
        <dbReference type="ChEBI" id="CHEBI:33019"/>
        <dbReference type="ChEBI" id="CHEBI:61560"/>
        <dbReference type="ChEBI" id="CHEBI:173112"/>
        <dbReference type="EC" id="2.7.7.7"/>
    </reaction>
</comment>
<feature type="active site" evidence="15">
    <location>
        <position position="106"/>
    </location>
</feature>
<dbReference type="InterPro" id="IPR036775">
    <property type="entry name" value="DNA_pol_Y-fam_lit_finger_sf"/>
</dbReference>
<evidence type="ECO:0000256" key="13">
    <source>
        <dbReference type="ARBA" id="ARBA00023204"/>
    </source>
</evidence>
<feature type="domain" description="UmuC" evidence="16">
    <location>
        <begin position="7"/>
        <end position="187"/>
    </location>
</feature>
<comment type="subunit">
    <text evidence="15">Monomer.</text>
</comment>
<feature type="binding site" evidence="15">
    <location>
        <position position="105"/>
    </location>
    <ligand>
        <name>Mg(2+)</name>
        <dbReference type="ChEBI" id="CHEBI:18420"/>
    </ligand>
</feature>
<keyword evidence="9 15" id="KW-0227">DNA damage</keyword>
<keyword evidence="13 15" id="KW-0234">DNA repair</keyword>
<dbReference type="EC" id="2.7.7.7" evidence="15"/>
<evidence type="ECO:0000256" key="8">
    <source>
        <dbReference type="ARBA" id="ARBA00022723"/>
    </source>
</evidence>
<dbReference type="eggNOG" id="COG0389">
    <property type="taxonomic scope" value="Bacteria"/>
</dbReference>
<dbReference type="InterPro" id="IPR024728">
    <property type="entry name" value="PolY_HhH_motif"/>
</dbReference>
<evidence type="ECO:0000256" key="11">
    <source>
        <dbReference type="ARBA" id="ARBA00022932"/>
    </source>
</evidence>
<evidence type="ECO:0000256" key="7">
    <source>
        <dbReference type="ARBA" id="ARBA00022705"/>
    </source>
</evidence>
<dbReference type="CDD" id="cd03586">
    <property type="entry name" value="PolY_Pol_IV_kappa"/>
    <property type="match status" value="1"/>
</dbReference>
<name>H3ZHQ1_9ALTE</name>
<dbReference type="SUPFAM" id="SSF56672">
    <property type="entry name" value="DNA/RNA polymerases"/>
    <property type="match status" value="1"/>
</dbReference>
<evidence type="ECO:0000256" key="6">
    <source>
        <dbReference type="ARBA" id="ARBA00022695"/>
    </source>
</evidence>
<dbReference type="PANTHER" id="PTHR11076:SF33">
    <property type="entry name" value="DNA POLYMERASE KAPPA"/>
    <property type="match status" value="1"/>
</dbReference>
<dbReference type="Pfam" id="PF00817">
    <property type="entry name" value="IMS"/>
    <property type="match status" value="1"/>
</dbReference>
<dbReference type="InterPro" id="IPR043502">
    <property type="entry name" value="DNA/RNA_pol_sf"/>
</dbReference>
<dbReference type="Gene3D" id="3.40.1170.60">
    <property type="match status" value="1"/>
</dbReference>
<keyword evidence="11 15" id="KW-0239">DNA-directed DNA polymerase</keyword>
<dbReference type="NCBIfam" id="NF002677">
    <property type="entry name" value="PRK02406.1"/>
    <property type="match status" value="1"/>
</dbReference>
<evidence type="ECO:0000256" key="10">
    <source>
        <dbReference type="ARBA" id="ARBA00022842"/>
    </source>
</evidence>
<evidence type="ECO:0000256" key="1">
    <source>
        <dbReference type="ARBA" id="ARBA00004496"/>
    </source>
</evidence>
<keyword evidence="18" id="KW-1185">Reference proteome</keyword>
<comment type="function">
    <text evidence="15">Poorly processive, error-prone DNA polymerase involved in untargeted mutagenesis. Copies undamaged DNA at stalled replication forks, which arise in vivo from mismatched or misaligned primer ends. These misaligned primers can be extended by PolIV. Exhibits no 3'-5' exonuclease (proofreading) activity. May be involved in translesional synthesis, in conjunction with the beta clamp from PolIII.</text>
</comment>
<keyword evidence="6 15" id="KW-0548">Nucleotidyltransferase</keyword>
<comment type="caution">
    <text evidence="17">The sequence shown here is derived from an EMBL/GenBank/DDBJ whole genome shotgun (WGS) entry which is preliminary data.</text>
</comment>
<evidence type="ECO:0000256" key="14">
    <source>
        <dbReference type="ARBA" id="ARBA00049244"/>
    </source>
</evidence>
<keyword evidence="4 15" id="KW-0963">Cytoplasm</keyword>
<dbReference type="STRING" id="1129374.AJE_14545"/>
<dbReference type="PANTHER" id="PTHR11076">
    <property type="entry name" value="DNA REPAIR POLYMERASE UMUC / TRANSFERASE FAMILY MEMBER"/>
    <property type="match status" value="1"/>
</dbReference>
<evidence type="ECO:0000256" key="3">
    <source>
        <dbReference type="ARBA" id="ARBA00022457"/>
    </source>
</evidence>
<comment type="similarity">
    <text evidence="2 15">Belongs to the DNA polymerase type-Y family.</text>
</comment>
<evidence type="ECO:0000256" key="12">
    <source>
        <dbReference type="ARBA" id="ARBA00023125"/>
    </source>
</evidence>
<dbReference type="FunFam" id="3.40.1170.60:FF:000001">
    <property type="entry name" value="DNA polymerase IV"/>
    <property type="match status" value="1"/>
</dbReference>
<dbReference type="Proteomes" id="UP000012046">
    <property type="component" value="Unassembled WGS sequence"/>
</dbReference>
<dbReference type="PROSITE" id="PS50173">
    <property type="entry name" value="UMUC"/>
    <property type="match status" value="1"/>
</dbReference>
<reference evidence="17 18" key="1">
    <citation type="journal article" date="2012" name="J. Bacteriol.">
        <title>Genome Sequence of Extracellular-Protease-Producing Alishewanella jeotgali Isolated from Traditional Korean Fermented Seafood.</title>
        <authorList>
            <person name="Jung J."/>
            <person name="Chun J."/>
            <person name="Park W."/>
        </authorList>
    </citation>
    <scope>NUCLEOTIDE SEQUENCE [LARGE SCALE GENOMIC DNA]</scope>
    <source>
        <strain evidence="17 18">KCTC 22429</strain>
    </source>
</reference>
<dbReference type="GO" id="GO:0003887">
    <property type="term" value="F:DNA-directed DNA polymerase activity"/>
    <property type="evidence" value="ECO:0007669"/>
    <property type="project" value="UniProtKB-UniRule"/>
</dbReference>
<keyword evidence="10 15" id="KW-0460">Magnesium</keyword>
<comment type="subcellular location">
    <subcellularLocation>
        <location evidence="1 15">Cytoplasm</location>
    </subcellularLocation>
</comment>
<dbReference type="InterPro" id="IPR050116">
    <property type="entry name" value="DNA_polymerase-Y"/>
</dbReference>
<dbReference type="Pfam" id="PF11798">
    <property type="entry name" value="IMS_HHH"/>
    <property type="match status" value="1"/>
</dbReference>